<evidence type="ECO:0000313" key="2">
    <source>
        <dbReference type="Proteomes" id="UP000283530"/>
    </source>
</evidence>
<protein>
    <submittedName>
        <fullName evidence="1">Uncharacterized protein</fullName>
    </submittedName>
</protein>
<sequence>MAVETFARVITTATVLECIVKVHRFIRWVAPHKTINAPNCISTHLFLYKINKLKRNGEISKGNKEVRQILIFHQKLISRPLWLNAVAGLHLP</sequence>
<reference evidence="1 2" key="1">
    <citation type="journal article" date="2019" name="Nat. Plants">
        <title>Stout camphor tree genome fills gaps in understanding of flowering plant genome evolution.</title>
        <authorList>
            <person name="Chaw S.M."/>
            <person name="Liu Y.C."/>
            <person name="Wu Y.W."/>
            <person name="Wang H.Y."/>
            <person name="Lin C.I."/>
            <person name="Wu C.S."/>
            <person name="Ke H.M."/>
            <person name="Chang L.Y."/>
            <person name="Hsu C.Y."/>
            <person name="Yang H.T."/>
            <person name="Sudianto E."/>
            <person name="Hsu M.H."/>
            <person name="Wu K.P."/>
            <person name="Wang L.N."/>
            <person name="Leebens-Mack J.H."/>
            <person name="Tsai I.J."/>
        </authorList>
    </citation>
    <scope>NUCLEOTIDE SEQUENCE [LARGE SCALE GENOMIC DNA]</scope>
    <source>
        <strain evidence="2">cv. Chaw 1501</strain>
        <tissue evidence="1">Young leaves</tissue>
    </source>
</reference>
<accession>A0A3S3NMW4</accession>
<organism evidence="1 2">
    <name type="scientific">Cinnamomum micranthum f. kanehirae</name>
    <dbReference type="NCBI Taxonomy" id="337451"/>
    <lineage>
        <taxon>Eukaryota</taxon>
        <taxon>Viridiplantae</taxon>
        <taxon>Streptophyta</taxon>
        <taxon>Embryophyta</taxon>
        <taxon>Tracheophyta</taxon>
        <taxon>Spermatophyta</taxon>
        <taxon>Magnoliopsida</taxon>
        <taxon>Magnoliidae</taxon>
        <taxon>Laurales</taxon>
        <taxon>Lauraceae</taxon>
        <taxon>Cinnamomum</taxon>
    </lineage>
</organism>
<dbReference type="AlphaFoldDB" id="A0A3S3NMW4"/>
<keyword evidence="2" id="KW-1185">Reference proteome</keyword>
<comment type="caution">
    <text evidence="1">The sequence shown here is derived from an EMBL/GenBank/DDBJ whole genome shotgun (WGS) entry which is preliminary data.</text>
</comment>
<dbReference type="EMBL" id="QPKB01000011">
    <property type="protein sequence ID" value="RWR95259.1"/>
    <property type="molecule type" value="Genomic_DNA"/>
</dbReference>
<dbReference type="OrthoDB" id="60033at2759"/>
<evidence type="ECO:0000313" key="1">
    <source>
        <dbReference type="EMBL" id="RWR95259.1"/>
    </source>
</evidence>
<proteinExistence type="predicted"/>
<dbReference type="Proteomes" id="UP000283530">
    <property type="component" value="Unassembled WGS sequence"/>
</dbReference>
<gene>
    <name evidence="1" type="ORF">CKAN_02459500</name>
</gene>
<name>A0A3S3NMW4_9MAGN</name>